<dbReference type="PRINTS" id="PR00414">
    <property type="entry name" value="PPTHIESTRASE"/>
</dbReference>
<dbReference type="GO" id="GO:0008474">
    <property type="term" value="F:palmitoyl-(protein) hydrolase activity"/>
    <property type="evidence" value="ECO:0007669"/>
    <property type="project" value="UniProtKB-EC"/>
</dbReference>
<dbReference type="SUPFAM" id="SSF53474">
    <property type="entry name" value="alpha/beta-Hydrolases"/>
    <property type="match status" value="1"/>
</dbReference>
<sequence>MRRISLSELLCASTIFSAIASAAPNSRADDDDDETPLPLVIWHGLGDSFAGEGMKSVGELAETVNPGTFVYHVQLGQDGNADRTASFYGNVTAQLEEVCAALAAHPILSTAPAIDALGFSQGGVFLRGYIERCNNPPVRSLVTYGSPHLGISKFKACGDTDFLCQGAMALLRFNTWSSFVQGRVVPAQYYRDPQAYDKYLENSNYLADVNNERPAKNSAYKENLSTLSNFVMIMFQDDTTLIPKESSWFQEVNGTDVTPLRDTDLYRDDWLGLRELDSKGALKFRRVPGDHMQISEESLKKIMSSYFGPFSKKFGGDDETEGHRVSQEL</sequence>
<feature type="chain" id="PRO_5001775173" description="Palmitoyl-protein thioesterase 1" evidence="9">
    <location>
        <begin position="23"/>
        <end position="329"/>
    </location>
</feature>
<comment type="caution">
    <text evidence="10">The sequence shown here is derived from an EMBL/GenBank/DDBJ whole genome shotgun (WGS) entry which is preliminary data.</text>
</comment>
<organism evidence="10 11">
    <name type="scientific">Pseudallescheria apiosperma</name>
    <name type="common">Scedosporium apiospermum</name>
    <dbReference type="NCBI Taxonomy" id="563466"/>
    <lineage>
        <taxon>Eukaryota</taxon>
        <taxon>Fungi</taxon>
        <taxon>Dikarya</taxon>
        <taxon>Ascomycota</taxon>
        <taxon>Pezizomycotina</taxon>
        <taxon>Sordariomycetes</taxon>
        <taxon>Hypocreomycetidae</taxon>
        <taxon>Microascales</taxon>
        <taxon>Microascaceae</taxon>
        <taxon>Scedosporium</taxon>
    </lineage>
</organism>
<dbReference type="RefSeq" id="XP_016640321.1">
    <property type="nucleotide sequence ID" value="XM_016790058.1"/>
</dbReference>
<keyword evidence="7" id="KW-0325">Glycoprotein</keyword>
<dbReference type="HOGENOM" id="CLU_050129_0_1_1"/>
<keyword evidence="5" id="KW-0378">Hydrolase</keyword>
<keyword evidence="6" id="KW-1015">Disulfide bond</keyword>
<evidence type="ECO:0000313" key="11">
    <source>
        <dbReference type="Proteomes" id="UP000028545"/>
    </source>
</evidence>
<protein>
    <recommendedName>
        <fullName evidence="3">Palmitoyl-protein thioesterase 1</fullName>
        <ecNumber evidence="2">3.1.2.22</ecNumber>
    </recommendedName>
    <alternativeName>
        <fullName evidence="8">Palmitoyl-protein hydrolase 1</fullName>
    </alternativeName>
</protein>
<dbReference type="Pfam" id="PF02089">
    <property type="entry name" value="Palm_thioest"/>
    <property type="match status" value="1"/>
</dbReference>
<gene>
    <name evidence="10" type="ORF">SAPIO_CDS8424</name>
</gene>
<evidence type="ECO:0000256" key="5">
    <source>
        <dbReference type="ARBA" id="ARBA00022801"/>
    </source>
</evidence>
<evidence type="ECO:0000256" key="2">
    <source>
        <dbReference type="ARBA" id="ARBA00012423"/>
    </source>
</evidence>
<dbReference type="KEGG" id="sapo:SAPIO_CDS8424"/>
<dbReference type="PANTHER" id="PTHR11247:SF8">
    <property type="entry name" value="PALMITOYL-PROTEIN THIOESTERASE 1"/>
    <property type="match status" value="1"/>
</dbReference>
<dbReference type="InterPro" id="IPR002472">
    <property type="entry name" value="Palm_thioest"/>
</dbReference>
<dbReference type="InterPro" id="IPR029058">
    <property type="entry name" value="AB_hydrolase_fold"/>
</dbReference>
<evidence type="ECO:0000256" key="3">
    <source>
        <dbReference type="ARBA" id="ARBA00014212"/>
    </source>
</evidence>
<comment type="similarity">
    <text evidence="1">Belongs to the palmitoyl-protein thioesterase family.</text>
</comment>
<evidence type="ECO:0000256" key="8">
    <source>
        <dbReference type="ARBA" id="ARBA00031934"/>
    </source>
</evidence>
<dbReference type="OMA" id="KFVMVMF"/>
<accession>A0A084FZL0</accession>
<evidence type="ECO:0000256" key="4">
    <source>
        <dbReference type="ARBA" id="ARBA00022729"/>
    </source>
</evidence>
<evidence type="ECO:0000256" key="1">
    <source>
        <dbReference type="ARBA" id="ARBA00010758"/>
    </source>
</evidence>
<proteinExistence type="inferred from homology"/>
<reference evidence="10 11" key="1">
    <citation type="journal article" date="2014" name="Genome Announc.">
        <title>Draft genome sequence of the pathogenic fungus Scedosporium apiospermum.</title>
        <authorList>
            <person name="Vandeputte P."/>
            <person name="Ghamrawi S."/>
            <person name="Rechenmann M."/>
            <person name="Iltis A."/>
            <person name="Giraud S."/>
            <person name="Fleury M."/>
            <person name="Thornton C."/>
            <person name="Delhaes L."/>
            <person name="Meyer W."/>
            <person name="Papon N."/>
            <person name="Bouchara J.P."/>
        </authorList>
    </citation>
    <scope>NUCLEOTIDE SEQUENCE [LARGE SCALE GENOMIC DNA]</scope>
    <source>
        <strain evidence="10 11">IHEM 14462</strain>
    </source>
</reference>
<dbReference type="GeneID" id="27727496"/>
<feature type="signal peptide" evidence="9">
    <location>
        <begin position="1"/>
        <end position="22"/>
    </location>
</feature>
<dbReference type="PANTHER" id="PTHR11247">
    <property type="entry name" value="PALMITOYL-PROTEIN THIOESTERASE/DOLICHYLDIPHOSPHATASE 1"/>
    <property type="match status" value="1"/>
</dbReference>
<dbReference type="Proteomes" id="UP000028545">
    <property type="component" value="Unassembled WGS sequence"/>
</dbReference>
<dbReference type="EMBL" id="JOWA01000121">
    <property type="protein sequence ID" value="KEZ40522.1"/>
    <property type="molecule type" value="Genomic_DNA"/>
</dbReference>
<dbReference type="EC" id="3.1.2.22" evidence="2"/>
<dbReference type="OrthoDB" id="10263094at2759"/>
<keyword evidence="4 9" id="KW-0732">Signal</keyword>
<name>A0A084FZL0_PSEDA</name>
<evidence type="ECO:0000256" key="9">
    <source>
        <dbReference type="SAM" id="SignalP"/>
    </source>
</evidence>
<evidence type="ECO:0000313" key="10">
    <source>
        <dbReference type="EMBL" id="KEZ40522.1"/>
    </source>
</evidence>
<dbReference type="VEuPathDB" id="FungiDB:SAPIO_CDS8424"/>
<evidence type="ECO:0000256" key="7">
    <source>
        <dbReference type="ARBA" id="ARBA00023180"/>
    </source>
</evidence>
<keyword evidence="11" id="KW-1185">Reference proteome</keyword>
<evidence type="ECO:0000256" key="6">
    <source>
        <dbReference type="ARBA" id="ARBA00023157"/>
    </source>
</evidence>
<dbReference type="AlphaFoldDB" id="A0A084FZL0"/>
<dbReference type="FunFam" id="3.40.50.1820:FF:000107">
    <property type="entry name" value="Palmitoyl-protein thioesterase 1"/>
    <property type="match status" value="1"/>
</dbReference>
<dbReference type="Gene3D" id="3.40.50.1820">
    <property type="entry name" value="alpha/beta hydrolase"/>
    <property type="match status" value="1"/>
</dbReference>